<accession>A0A7V3RE53</accession>
<dbReference type="Gene3D" id="1.25.40.340">
    <property type="match status" value="1"/>
</dbReference>
<dbReference type="NCBIfam" id="TIGR03599">
    <property type="entry name" value="YloV"/>
    <property type="match status" value="1"/>
</dbReference>
<keyword evidence="1" id="KW-0175">Coiled coil</keyword>
<reference evidence="3" key="1">
    <citation type="journal article" date="2020" name="mSystems">
        <title>Genome- and Community-Level Interaction Insights into Carbon Utilization and Element Cycling Functions of Hydrothermarchaeota in Hydrothermal Sediment.</title>
        <authorList>
            <person name="Zhou Z."/>
            <person name="Liu Y."/>
            <person name="Xu W."/>
            <person name="Pan J."/>
            <person name="Luo Z.H."/>
            <person name="Li M."/>
        </authorList>
    </citation>
    <scope>NUCLEOTIDE SEQUENCE [LARGE SCALE GENOMIC DNA]</scope>
    <source>
        <strain evidence="3">SpSt-966</strain>
    </source>
</reference>
<evidence type="ECO:0000259" key="2">
    <source>
        <dbReference type="PROSITE" id="PS51480"/>
    </source>
</evidence>
<dbReference type="SMART" id="SM01121">
    <property type="entry name" value="Dak1_2"/>
    <property type="match status" value="1"/>
</dbReference>
<dbReference type="PANTHER" id="PTHR33434">
    <property type="entry name" value="DEGV DOMAIN-CONTAINING PROTEIN DR_1986-RELATED"/>
    <property type="match status" value="1"/>
</dbReference>
<dbReference type="GO" id="GO:0004371">
    <property type="term" value="F:glycerone kinase activity"/>
    <property type="evidence" value="ECO:0007669"/>
    <property type="project" value="InterPro"/>
</dbReference>
<comment type="caution">
    <text evidence="3">The sequence shown here is derived from an EMBL/GenBank/DDBJ whole genome shotgun (WGS) entry which is preliminary data.</text>
</comment>
<feature type="coiled-coil region" evidence="1">
    <location>
        <begin position="58"/>
        <end position="85"/>
    </location>
</feature>
<name>A0A7V3RE53_9BACT</name>
<dbReference type="GO" id="GO:0006071">
    <property type="term" value="P:glycerol metabolic process"/>
    <property type="evidence" value="ECO:0007669"/>
    <property type="project" value="InterPro"/>
</dbReference>
<dbReference type="Pfam" id="PF13684">
    <property type="entry name" value="FakA-like_C"/>
    <property type="match status" value="1"/>
</dbReference>
<dbReference type="InterPro" id="IPR019986">
    <property type="entry name" value="YloV-like"/>
</dbReference>
<dbReference type="InterPro" id="IPR036117">
    <property type="entry name" value="DhaL_dom_sf"/>
</dbReference>
<dbReference type="InterPro" id="IPR048394">
    <property type="entry name" value="FakA-like_M"/>
</dbReference>
<dbReference type="InterPro" id="IPR004007">
    <property type="entry name" value="DhaL_dom"/>
</dbReference>
<dbReference type="EMBL" id="DTPE01000104">
    <property type="protein sequence ID" value="HGE74980.1"/>
    <property type="molecule type" value="Genomic_DNA"/>
</dbReference>
<dbReference type="PROSITE" id="PS51480">
    <property type="entry name" value="DHAL"/>
    <property type="match status" value="1"/>
</dbReference>
<dbReference type="AlphaFoldDB" id="A0A7V3RE53"/>
<dbReference type="SMART" id="SM01120">
    <property type="entry name" value="Dak2"/>
    <property type="match status" value="1"/>
</dbReference>
<evidence type="ECO:0000313" key="3">
    <source>
        <dbReference type="EMBL" id="HGE74980.1"/>
    </source>
</evidence>
<dbReference type="SUPFAM" id="SSF101473">
    <property type="entry name" value="DhaL-like"/>
    <property type="match status" value="1"/>
</dbReference>
<organism evidence="3">
    <name type="scientific">Mesoaciditoga lauensis</name>
    <dbReference type="NCBI Taxonomy" id="1495039"/>
    <lineage>
        <taxon>Bacteria</taxon>
        <taxon>Thermotogati</taxon>
        <taxon>Thermotogota</taxon>
        <taxon>Thermotogae</taxon>
        <taxon>Mesoaciditogales</taxon>
        <taxon>Mesoaciditogaceae</taxon>
        <taxon>Mesoaciditoga</taxon>
    </lineage>
</organism>
<proteinExistence type="predicted"/>
<protein>
    <submittedName>
        <fullName evidence="3">DAK2 domain-containing protein</fullName>
    </submittedName>
</protein>
<dbReference type="PANTHER" id="PTHR33434:SF4">
    <property type="entry name" value="PHOSPHATASE PROTEIN"/>
    <property type="match status" value="1"/>
</dbReference>
<gene>
    <name evidence="3" type="ORF">ENX73_02515</name>
</gene>
<dbReference type="Pfam" id="PF02734">
    <property type="entry name" value="Dak2"/>
    <property type="match status" value="1"/>
</dbReference>
<evidence type="ECO:0000256" key="1">
    <source>
        <dbReference type="SAM" id="Coils"/>
    </source>
</evidence>
<dbReference type="InterPro" id="IPR033470">
    <property type="entry name" value="FakA-like_C"/>
</dbReference>
<feature type="domain" description="DhaL" evidence="2">
    <location>
        <begin position="17"/>
        <end position="209"/>
    </location>
</feature>
<dbReference type="Pfam" id="PF21645">
    <property type="entry name" value="FakA-like_M"/>
    <property type="match status" value="1"/>
</dbReference>
<dbReference type="InterPro" id="IPR050270">
    <property type="entry name" value="DegV_domain_contain"/>
</dbReference>
<sequence>MIENMNKALIMKNIDGKVLISCFKKGTEVVLSHVDELNALNVFPVPDGDTGSNMASAMLEACKNLDALESNRRDLQSVLDAIESGTLLGARGNSGVILSQIFRGFKQGTKGKKSLKSEDFALALKSAREVAYNAVMKPVEGTMLTVVRVLSVDSEKYVTEDTAEFMEKLWKRSVQIVNDTPRYLKKLRDAGVVDSGAKGFSYIIEGFYRSLSGETTVNLNVENIGTSGIVKISQEDLKYLYCTEVMVKTTRDVDIDELRNYYSSIGDSLILVNSGGILKLHVHTNTPGLAIDKALEYGELYKSKIDNMKSQHHQIINIEENPVISKEKKNYGIIVVADGSGLESIFKSLGVDIVINGGQASNPSTAQIKESVESLNARNVLIFPNNANILMAANSVKEMVNGKKIFVVNTSTIQQGLAGIFAFNSQMNLLENERNLKEAISSVRSIEITQAVRDSQVQDINVKKDQYIGLLDGNLVASSEAIDETIFLTLEKAKVNEAEVITVFYGKDVDEEDANVIFKEIQIRYPSADIELYYGGQSYYHYLISVE</sequence>